<feature type="domain" description="Mce/MlaD" evidence="3">
    <location>
        <begin position="43"/>
        <end position="116"/>
    </location>
</feature>
<dbReference type="InterPro" id="IPR003399">
    <property type="entry name" value="Mce/MlaD"/>
</dbReference>
<dbReference type="PANTHER" id="PTHR36698">
    <property type="entry name" value="BLL5892 PROTEIN"/>
    <property type="match status" value="1"/>
</dbReference>
<evidence type="ECO:0000256" key="2">
    <source>
        <dbReference type="SAM" id="Phobius"/>
    </source>
</evidence>
<keyword evidence="2" id="KW-0812">Transmembrane</keyword>
<keyword evidence="2" id="KW-1133">Transmembrane helix</keyword>
<dbReference type="EMBL" id="FPHL01000051">
    <property type="protein sequence ID" value="SFV68276.1"/>
    <property type="molecule type" value="Genomic_DNA"/>
</dbReference>
<evidence type="ECO:0000259" key="3">
    <source>
        <dbReference type="Pfam" id="PF02470"/>
    </source>
</evidence>
<keyword evidence="1" id="KW-0175">Coiled coil</keyword>
<feature type="transmembrane region" description="Helical" evidence="2">
    <location>
        <begin position="6"/>
        <end position="29"/>
    </location>
</feature>
<gene>
    <name evidence="4" type="ORF">MNB_SV-10-697</name>
</gene>
<name>A0A1W1CR39_9ZZZZ</name>
<protein>
    <submittedName>
        <fullName evidence="4">Possible ABC transport system periplasmic substrate-binding protein</fullName>
    </submittedName>
</protein>
<feature type="coiled-coil region" evidence="1">
    <location>
        <begin position="151"/>
        <end position="211"/>
    </location>
</feature>
<dbReference type="AlphaFoldDB" id="A0A1W1CR39"/>
<accession>A0A1W1CR39</accession>
<evidence type="ECO:0000313" key="4">
    <source>
        <dbReference type="EMBL" id="SFV68276.1"/>
    </source>
</evidence>
<dbReference type="Pfam" id="PF02470">
    <property type="entry name" value="MlaD"/>
    <property type="match status" value="1"/>
</dbReference>
<evidence type="ECO:0000256" key="1">
    <source>
        <dbReference type="SAM" id="Coils"/>
    </source>
</evidence>
<reference evidence="4" key="1">
    <citation type="submission" date="2016-10" db="EMBL/GenBank/DDBJ databases">
        <authorList>
            <person name="de Groot N.N."/>
        </authorList>
    </citation>
    <scope>NUCLEOTIDE SEQUENCE</scope>
</reference>
<dbReference type="PANTHER" id="PTHR36698:SF2">
    <property type="entry name" value="MCE_MLAD DOMAIN-CONTAINING PROTEIN"/>
    <property type="match status" value="1"/>
</dbReference>
<proteinExistence type="predicted"/>
<organism evidence="4">
    <name type="scientific">hydrothermal vent metagenome</name>
    <dbReference type="NCBI Taxonomy" id="652676"/>
    <lineage>
        <taxon>unclassified sequences</taxon>
        <taxon>metagenomes</taxon>
        <taxon>ecological metagenomes</taxon>
    </lineage>
</organism>
<keyword evidence="2" id="KW-0472">Membrane</keyword>
<sequence>MYSKVNYTIVGIFVLLFGAGLVAFTLWLAKYGMQDQYKMYKLAMTESVSGLSKDSTVRLHGVNVGRVSDIRIDPKNIERIDVFLKIRSDVPIKKDMVAHTEMLGITGLLAIEISGGTNASPLLTAKKGQIPVIPTAPSWFNKTKKGVGTIAENLENIMQKAEKLMSEKNIRAFSRILDHTDAFTAKAVHTLDDFNRTIDVYKKAVVKLNRDVHTVSSDFTRITDNTVPVLKSLQKATVNFNRLTLKAEKSLNRGDYNIKETFQPMLVDIGILTEQLTDLTRELQNNPSSLLFNSRKRRRGPGE</sequence>